<dbReference type="HOGENOM" id="CLU_214777_0_0_7"/>
<organism evidence="1 2">
    <name type="scientific">Campylobacter hominis (strain ATCC BAA-381 / DSM 21671 / CCUG 45161 / LMG 19568 / NCTC 13146 / CH001A)</name>
    <dbReference type="NCBI Taxonomy" id="360107"/>
    <lineage>
        <taxon>Bacteria</taxon>
        <taxon>Pseudomonadati</taxon>
        <taxon>Campylobacterota</taxon>
        <taxon>Epsilonproteobacteria</taxon>
        <taxon>Campylobacterales</taxon>
        <taxon>Campylobacteraceae</taxon>
        <taxon>Campylobacter</taxon>
    </lineage>
</organism>
<accession>A7I3A2</accession>
<proteinExistence type="predicted"/>
<name>A7I3A2_CAMHC</name>
<protein>
    <recommendedName>
        <fullName evidence="3">Lipoprotein</fullName>
    </recommendedName>
</protein>
<gene>
    <name evidence="1" type="ordered locus">CHAB381_1455</name>
</gene>
<reference evidence="2" key="1">
    <citation type="submission" date="2007-07" db="EMBL/GenBank/DDBJ databases">
        <title>Complete genome sequence of Campylobacter hominis ATCC BAA-381, a commensal isolated from the human gastrointestinal tract.</title>
        <authorList>
            <person name="Fouts D.E."/>
            <person name="Mongodin E.F."/>
            <person name="Puiu D."/>
            <person name="Sebastian Y."/>
            <person name="Miller W.G."/>
            <person name="Mandrell R.E."/>
            <person name="Nelson K.E."/>
        </authorList>
    </citation>
    <scope>NUCLEOTIDE SEQUENCE [LARGE SCALE GENOMIC DNA]</scope>
    <source>
        <strain evidence="2">ATCC BAA-381 / LMG 19568 / NCTC 13146 / CH001A</strain>
    </source>
</reference>
<dbReference type="RefSeq" id="WP_012109297.1">
    <property type="nucleotide sequence ID" value="NC_009714.1"/>
</dbReference>
<evidence type="ECO:0008006" key="3">
    <source>
        <dbReference type="Google" id="ProtNLM"/>
    </source>
</evidence>
<dbReference type="PROSITE" id="PS51257">
    <property type="entry name" value="PROKAR_LIPOPROTEIN"/>
    <property type="match status" value="1"/>
</dbReference>
<dbReference type="EMBL" id="CP000776">
    <property type="protein sequence ID" value="ABS52256.1"/>
    <property type="molecule type" value="Genomic_DNA"/>
</dbReference>
<keyword evidence="2" id="KW-1185">Reference proteome</keyword>
<sequence>MRVLIFSIITVFGICGCSNTWHGVKEDTNSGVEWTKDKVNDGATWVKDKTE</sequence>
<evidence type="ECO:0000313" key="1">
    <source>
        <dbReference type="EMBL" id="ABS52256.1"/>
    </source>
</evidence>
<dbReference type="eggNOG" id="ENOG5031NV3">
    <property type="taxonomic scope" value="Bacteria"/>
</dbReference>
<dbReference type="Proteomes" id="UP000002407">
    <property type="component" value="Chromosome"/>
</dbReference>
<evidence type="ECO:0000313" key="2">
    <source>
        <dbReference type="Proteomes" id="UP000002407"/>
    </source>
</evidence>
<dbReference type="AlphaFoldDB" id="A7I3A2"/>
<dbReference type="KEGG" id="cha:CHAB381_1455"/>